<dbReference type="Proteomes" id="UP001159364">
    <property type="component" value="Linkage Group LG06"/>
</dbReference>
<reference evidence="1 2" key="1">
    <citation type="submission" date="2021-09" db="EMBL/GenBank/DDBJ databases">
        <title>Genomic insights and catalytic innovation underlie evolution of tropane alkaloids biosynthesis.</title>
        <authorList>
            <person name="Wang Y.-J."/>
            <person name="Tian T."/>
            <person name="Huang J.-P."/>
            <person name="Huang S.-X."/>
        </authorList>
    </citation>
    <scope>NUCLEOTIDE SEQUENCE [LARGE SCALE GENOMIC DNA]</scope>
    <source>
        <strain evidence="1">KIB-2018</strain>
        <tissue evidence="1">Leaf</tissue>
    </source>
</reference>
<organism evidence="1 2">
    <name type="scientific">Erythroxylum novogranatense</name>
    <dbReference type="NCBI Taxonomy" id="1862640"/>
    <lineage>
        <taxon>Eukaryota</taxon>
        <taxon>Viridiplantae</taxon>
        <taxon>Streptophyta</taxon>
        <taxon>Embryophyta</taxon>
        <taxon>Tracheophyta</taxon>
        <taxon>Spermatophyta</taxon>
        <taxon>Magnoliopsida</taxon>
        <taxon>eudicotyledons</taxon>
        <taxon>Gunneridae</taxon>
        <taxon>Pentapetalae</taxon>
        <taxon>rosids</taxon>
        <taxon>fabids</taxon>
        <taxon>Malpighiales</taxon>
        <taxon>Erythroxylaceae</taxon>
        <taxon>Erythroxylum</taxon>
    </lineage>
</organism>
<evidence type="ECO:0000313" key="2">
    <source>
        <dbReference type="Proteomes" id="UP001159364"/>
    </source>
</evidence>
<gene>
    <name evidence="1" type="ORF">K2173_001228</name>
</gene>
<dbReference type="EMBL" id="JAIWQS010000006">
    <property type="protein sequence ID" value="KAJ8761172.1"/>
    <property type="molecule type" value="Genomic_DNA"/>
</dbReference>
<comment type="caution">
    <text evidence="1">The sequence shown here is derived from an EMBL/GenBank/DDBJ whole genome shotgun (WGS) entry which is preliminary data.</text>
</comment>
<proteinExistence type="predicted"/>
<sequence length="71" mass="8121">MPRINLVLDCGSTITFVLSWSPFGALDAFGNNYRSCYLLTKKIRHRAMLCSNSGQLRFYLTLCWTKSVKVI</sequence>
<accession>A0AAV8T339</accession>
<dbReference type="AlphaFoldDB" id="A0AAV8T339"/>
<name>A0AAV8T339_9ROSI</name>
<protein>
    <submittedName>
        <fullName evidence="1">Uncharacterized protein</fullName>
    </submittedName>
</protein>
<evidence type="ECO:0000313" key="1">
    <source>
        <dbReference type="EMBL" id="KAJ8761172.1"/>
    </source>
</evidence>
<keyword evidence="2" id="KW-1185">Reference proteome</keyword>